<accession>A0A0E9W1L7</accession>
<organism evidence="1">
    <name type="scientific">Anguilla anguilla</name>
    <name type="common">European freshwater eel</name>
    <name type="synonym">Muraena anguilla</name>
    <dbReference type="NCBI Taxonomy" id="7936"/>
    <lineage>
        <taxon>Eukaryota</taxon>
        <taxon>Metazoa</taxon>
        <taxon>Chordata</taxon>
        <taxon>Craniata</taxon>
        <taxon>Vertebrata</taxon>
        <taxon>Euteleostomi</taxon>
        <taxon>Actinopterygii</taxon>
        <taxon>Neopterygii</taxon>
        <taxon>Teleostei</taxon>
        <taxon>Anguilliformes</taxon>
        <taxon>Anguillidae</taxon>
        <taxon>Anguilla</taxon>
    </lineage>
</organism>
<dbReference type="AlphaFoldDB" id="A0A0E9W1L7"/>
<reference evidence="1" key="2">
    <citation type="journal article" date="2015" name="Fish Shellfish Immunol.">
        <title>Early steps in the European eel (Anguilla anguilla)-Vibrio vulnificus interaction in the gills: Role of the RtxA13 toxin.</title>
        <authorList>
            <person name="Callol A."/>
            <person name="Pajuelo D."/>
            <person name="Ebbesson L."/>
            <person name="Teles M."/>
            <person name="MacKenzie S."/>
            <person name="Amaro C."/>
        </authorList>
    </citation>
    <scope>NUCLEOTIDE SEQUENCE</scope>
</reference>
<reference evidence="1" key="1">
    <citation type="submission" date="2014-11" db="EMBL/GenBank/DDBJ databases">
        <authorList>
            <person name="Amaro Gonzalez C."/>
        </authorList>
    </citation>
    <scope>NUCLEOTIDE SEQUENCE</scope>
</reference>
<dbReference type="EMBL" id="GBXM01025204">
    <property type="protein sequence ID" value="JAH83373.1"/>
    <property type="molecule type" value="Transcribed_RNA"/>
</dbReference>
<proteinExistence type="predicted"/>
<protein>
    <submittedName>
        <fullName evidence="1">Uncharacterized protein</fullName>
    </submittedName>
</protein>
<evidence type="ECO:0000313" key="1">
    <source>
        <dbReference type="EMBL" id="JAH83373.1"/>
    </source>
</evidence>
<dbReference type="EMBL" id="GBXM01042005">
    <property type="protein sequence ID" value="JAH66572.1"/>
    <property type="molecule type" value="Transcribed_RNA"/>
</dbReference>
<name>A0A0E9W1L7_ANGAN</name>
<sequence>MVNLELNNQAVKHVNFSPIQFSVIQ</sequence>